<dbReference type="Proteomes" id="UP001153709">
    <property type="component" value="Chromosome 8"/>
</dbReference>
<dbReference type="AlphaFoldDB" id="A0A9N9T986"/>
<keyword evidence="2" id="KW-1185">Reference proteome</keyword>
<accession>A0A9N9T986</accession>
<gene>
    <name evidence="1" type="ORF">DIABBA_LOCUS12260</name>
</gene>
<evidence type="ECO:0000313" key="1">
    <source>
        <dbReference type="EMBL" id="CAG9839498.1"/>
    </source>
</evidence>
<dbReference type="EMBL" id="OU898283">
    <property type="protein sequence ID" value="CAG9839498.1"/>
    <property type="molecule type" value="Genomic_DNA"/>
</dbReference>
<evidence type="ECO:0000313" key="2">
    <source>
        <dbReference type="Proteomes" id="UP001153709"/>
    </source>
</evidence>
<name>A0A9N9T986_DIABA</name>
<reference evidence="1" key="1">
    <citation type="submission" date="2022-01" db="EMBL/GenBank/DDBJ databases">
        <authorList>
            <person name="King R."/>
        </authorList>
    </citation>
    <scope>NUCLEOTIDE SEQUENCE</scope>
</reference>
<organism evidence="1 2">
    <name type="scientific">Diabrotica balteata</name>
    <name type="common">Banded cucumber beetle</name>
    <dbReference type="NCBI Taxonomy" id="107213"/>
    <lineage>
        <taxon>Eukaryota</taxon>
        <taxon>Metazoa</taxon>
        <taxon>Ecdysozoa</taxon>
        <taxon>Arthropoda</taxon>
        <taxon>Hexapoda</taxon>
        <taxon>Insecta</taxon>
        <taxon>Pterygota</taxon>
        <taxon>Neoptera</taxon>
        <taxon>Endopterygota</taxon>
        <taxon>Coleoptera</taxon>
        <taxon>Polyphaga</taxon>
        <taxon>Cucujiformia</taxon>
        <taxon>Chrysomeloidea</taxon>
        <taxon>Chrysomelidae</taxon>
        <taxon>Galerucinae</taxon>
        <taxon>Diabroticina</taxon>
        <taxon>Diabroticites</taxon>
        <taxon>Diabrotica</taxon>
    </lineage>
</organism>
<protein>
    <submittedName>
        <fullName evidence="1">Uncharacterized protein</fullName>
    </submittedName>
</protein>
<dbReference type="OrthoDB" id="425681at2759"/>
<sequence>MKTIICNKDLRLERRVRALRCYVFSILQYELESWTLKQEDRRMLRIAWT</sequence>
<proteinExistence type="predicted"/>